<organism evidence="3">
    <name type="scientific">Solanum chacoense</name>
    <name type="common">Chaco potato</name>
    <dbReference type="NCBI Taxonomy" id="4108"/>
    <lineage>
        <taxon>Eukaryota</taxon>
        <taxon>Viridiplantae</taxon>
        <taxon>Streptophyta</taxon>
        <taxon>Embryophyta</taxon>
        <taxon>Tracheophyta</taxon>
        <taxon>Spermatophyta</taxon>
        <taxon>Magnoliopsida</taxon>
        <taxon>eudicotyledons</taxon>
        <taxon>Gunneridae</taxon>
        <taxon>Pentapetalae</taxon>
        <taxon>asterids</taxon>
        <taxon>lamiids</taxon>
        <taxon>Solanales</taxon>
        <taxon>Solanaceae</taxon>
        <taxon>Solanoideae</taxon>
        <taxon>Solaneae</taxon>
        <taxon>Solanum</taxon>
    </lineage>
</organism>
<evidence type="ECO:0000256" key="1">
    <source>
        <dbReference type="SAM" id="MobiDB-lite"/>
    </source>
</evidence>
<keyword evidence="2" id="KW-0472">Membrane</keyword>
<feature type="compositionally biased region" description="Polar residues" evidence="1">
    <location>
        <begin position="1"/>
        <end position="22"/>
    </location>
</feature>
<dbReference type="EMBL" id="GEDG01037674">
    <property type="protein sequence ID" value="JAP07994.1"/>
    <property type="molecule type" value="Transcribed_RNA"/>
</dbReference>
<dbReference type="AlphaFoldDB" id="A0A0V0GJ51"/>
<evidence type="ECO:0000313" key="3">
    <source>
        <dbReference type="EMBL" id="JAP07994.1"/>
    </source>
</evidence>
<name>A0A0V0GJ51_SOLCH</name>
<evidence type="ECO:0000256" key="2">
    <source>
        <dbReference type="SAM" id="Phobius"/>
    </source>
</evidence>
<feature type="transmembrane region" description="Helical" evidence="2">
    <location>
        <begin position="47"/>
        <end position="67"/>
    </location>
</feature>
<accession>A0A0V0GJ51</accession>
<feature type="region of interest" description="Disordered" evidence="1">
    <location>
        <begin position="1"/>
        <end position="24"/>
    </location>
</feature>
<sequence length="68" mass="7801">MAKSQKISIRSQNQTQMCNSQSEKPKWKMKLSSKQAKISPISYRKISAMKVTAMFTLIFLCFQNLGIN</sequence>
<protein>
    <submittedName>
        <fullName evidence="3">Putative ovule protein</fullName>
    </submittedName>
</protein>
<reference evidence="3" key="1">
    <citation type="submission" date="2015-12" db="EMBL/GenBank/DDBJ databases">
        <title>Gene expression during late stages of embryo sac development: a critical building block for successful pollen-pistil interactions.</title>
        <authorList>
            <person name="Liu Y."/>
            <person name="Joly V."/>
            <person name="Sabar M."/>
            <person name="Matton D.P."/>
        </authorList>
    </citation>
    <scope>NUCLEOTIDE SEQUENCE</scope>
</reference>
<keyword evidence="2" id="KW-0812">Transmembrane</keyword>
<keyword evidence="2" id="KW-1133">Transmembrane helix</keyword>
<proteinExistence type="predicted"/>